<evidence type="ECO:0000313" key="1">
    <source>
        <dbReference type="EMBL" id="CUR33938.1"/>
    </source>
</evidence>
<evidence type="ECO:0000313" key="2">
    <source>
        <dbReference type="Proteomes" id="UP000184315"/>
    </source>
</evidence>
<reference evidence="2" key="1">
    <citation type="submission" date="2015-10" db="EMBL/GenBank/DDBJ databases">
        <authorList>
            <person name="Regsiter A."/>
            <person name="william w."/>
        </authorList>
    </citation>
    <scope>NUCLEOTIDE SEQUENCE [LARGE SCALE GENOMIC DNA]</scope>
</reference>
<name>A0A1J1LPJ4_9CYAN</name>
<sequence length="247" mass="27437">MNIIVKEGFAFRVSELANRYRANCNGEWGCFVTGDTKNLTHSKAEKAGLTRGNFVELAVCQISEKILTFEPHYQAEPFLEIWGFPVAGEMKNELPEKASQLVTFLLHRRSKDKMIGLVDTFAKEAFMAWVNEGMKGDANEYAFHKATELRFSKIFRFEFISETSPHGNYHWVKVETREPNSELDKAALLAAKEVCELYPTACTDSRLEENHLNNVGAVLPPAAAPNALPAGNGAAVAQIPAKTKASK</sequence>
<dbReference type="RefSeq" id="WP_072716983.1">
    <property type="nucleotide sequence ID" value="NZ_LN889762.1"/>
</dbReference>
<organism evidence="1 2">
    <name type="scientific">Planktothrix tepida PCC 9214</name>
    <dbReference type="NCBI Taxonomy" id="671072"/>
    <lineage>
        <taxon>Bacteria</taxon>
        <taxon>Bacillati</taxon>
        <taxon>Cyanobacteriota</taxon>
        <taxon>Cyanophyceae</taxon>
        <taxon>Oscillatoriophycideae</taxon>
        <taxon>Oscillatoriales</taxon>
        <taxon>Microcoleaceae</taxon>
        <taxon>Planktothrix</taxon>
    </lineage>
</organism>
<accession>A0A1J1LPJ4</accession>
<proteinExistence type="predicted"/>
<dbReference type="EMBL" id="CZDF01000166">
    <property type="protein sequence ID" value="CUR33938.1"/>
    <property type="molecule type" value="Genomic_DNA"/>
</dbReference>
<protein>
    <submittedName>
        <fullName evidence="1">Uncharacterized protein</fullName>
    </submittedName>
</protein>
<dbReference type="Proteomes" id="UP000184315">
    <property type="component" value="Unassembled WGS sequence"/>
</dbReference>
<dbReference type="AlphaFoldDB" id="A0A1J1LPJ4"/>
<keyword evidence="2" id="KW-1185">Reference proteome</keyword>
<gene>
    <name evidence="1" type="ORF">PL921460047</name>
</gene>
<dbReference type="STRING" id="671072.PL921460047"/>
<dbReference type="OrthoDB" id="448899at2"/>